<protein>
    <submittedName>
        <fullName evidence="2">Uncharacterized protein</fullName>
    </submittedName>
</protein>
<sequence>MPADLGADEAVERARQLLDPRFGSIRSLADRRAALADARRVIDEAEVADAQAYAEALRAGWSEADLKAVGFEAPERRLPGRPRRNRKQTSGAGGAADGAATTNGQQETA</sequence>
<evidence type="ECO:0000313" key="3">
    <source>
        <dbReference type="EMBL" id="NEN53496.1"/>
    </source>
</evidence>
<feature type="region of interest" description="Disordered" evidence="1">
    <location>
        <begin position="70"/>
        <end position="109"/>
    </location>
</feature>
<dbReference type="AlphaFoldDB" id="A0A6P0EZJ1"/>
<accession>A0A6P0EZJ1</accession>
<dbReference type="RefSeq" id="WP_163613360.1">
    <property type="nucleotide sequence ID" value="NZ_JAAGWB010000072.1"/>
</dbReference>
<evidence type="ECO:0000313" key="5">
    <source>
        <dbReference type="Proteomes" id="UP000471152"/>
    </source>
</evidence>
<dbReference type="EMBL" id="JAAGWH010000068">
    <property type="protein sequence ID" value="NEK96577.1"/>
    <property type="molecule type" value="Genomic_DNA"/>
</dbReference>
<organism evidence="2 4">
    <name type="scientific">Modestobacter muralis</name>
    <dbReference type="NCBI Taxonomy" id="1608614"/>
    <lineage>
        <taxon>Bacteria</taxon>
        <taxon>Bacillati</taxon>
        <taxon>Actinomycetota</taxon>
        <taxon>Actinomycetes</taxon>
        <taxon>Geodermatophilales</taxon>
        <taxon>Geodermatophilaceae</taxon>
        <taxon>Modestobacter</taxon>
    </lineage>
</organism>
<dbReference type="EMBL" id="JAAGWB010000072">
    <property type="protein sequence ID" value="NEN53496.1"/>
    <property type="molecule type" value="Genomic_DNA"/>
</dbReference>
<evidence type="ECO:0000256" key="1">
    <source>
        <dbReference type="SAM" id="MobiDB-lite"/>
    </source>
</evidence>
<gene>
    <name evidence="3" type="ORF">G3R41_21575</name>
    <name evidence="2" type="ORF">GCU67_20760</name>
</gene>
<proteinExistence type="predicted"/>
<comment type="caution">
    <text evidence="2">The sequence shown here is derived from an EMBL/GenBank/DDBJ whole genome shotgun (WGS) entry which is preliminary data.</text>
</comment>
<evidence type="ECO:0000313" key="2">
    <source>
        <dbReference type="EMBL" id="NEK96577.1"/>
    </source>
</evidence>
<dbReference type="Proteomes" id="UP000471152">
    <property type="component" value="Unassembled WGS sequence"/>
</dbReference>
<evidence type="ECO:0000313" key="4">
    <source>
        <dbReference type="Proteomes" id="UP000468828"/>
    </source>
</evidence>
<reference evidence="3 5" key="2">
    <citation type="submission" date="2020-02" db="EMBL/GenBank/DDBJ databases">
        <title>The WGS of Modestobacter muralis DSM 100205.</title>
        <authorList>
            <person name="Jiang Z."/>
        </authorList>
    </citation>
    <scope>NUCLEOTIDE SEQUENCE [LARGE SCALE GENOMIC DNA]</scope>
    <source>
        <strain evidence="3 5">DSM 100205</strain>
    </source>
</reference>
<keyword evidence="4" id="KW-1185">Reference proteome</keyword>
<feature type="compositionally biased region" description="Low complexity" evidence="1">
    <location>
        <begin position="97"/>
        <end position="109"/>
    </location>
</feature>
<name>A0A6P0EZJ1_9ACTN</name>
<reference evidence="2 4" key="1">
    <citation type="submission" date="2020-01" db="EMBL/GenBank/DDBJ databases">
        <title>the WGS Modestobacter muralis CPCC 204518.</title>
        <authorList>
            <person name="Jiang Z."/>
        </authorList>
    </citation>
    <scope>NUCLEOTIDE SEQUENCE [LARGE SCALE GENOMIC DNA]</scope>
    <source>
        <strain evidence="2 4">DSM 100205</strain>
    </source>
</reference>
<dbReference type="Proteomes" id="UP000468828">
    <property type="component" value="Unassembled WGS sequence"/>
</dbReference>